<organism evidence="3 4">
    <name type="scientific">Gryllus longicercus</name>
    <dbReference type="NCBI Taxonomy" id="2509291"/>
    <lineage>
        <taxon>Eukaryota</taxon>
        <taxon>Metazoa</taxon>
        <taxon>Ecdysozoa</taxon>
        <taxon>Arthropoda</taxon>
        <taxon>Hexapoda</taxon>
        <taxon>Insecta</taxon>
        <taxon>Pterygota</taxon>
        <taxon>Neoptera</taxon>
        <taxon>Polyneoptera</taxon>
        <taxon>Orthoptera</taxon>
        <taxon>Ensifera</taxon>
        <taxon>Gryllidea</taxon>
        <taxon>Grylloidea</taxon>
        <taxon>Gryllidae</taxon>
        <taxon>Gryllinae</taxon>
        <taxon>Gryllus</taxon>
    </lineage>
</organism>
<feature type="compositionally biased region" description="Basic and acidic residues" evidence="1">
    <location>
        <begin position="24"/>
        <end position="34"/>
    </location>
</feature>
<evidence type="ECO:0000313" key="3">
    <source>
        <dbReference type="EMBL" id="KAK7874270.1"/>
    </source>
</evidence>
<evidence type="ECO:0000313" key="4">
    <source>
        <dbReference type="Proteomes" id="UP001378592"/>
    </source>
</evidence>
<dbReference type="EMBL" id="JAZDUA010000004">
    <property type="protein sequence ID" value="KAK7874270.1"/>
    <property type="molecule type" value="Genomic_DNA"/>
</dbReference>
<feature type="region of interest" description="Disordered" evidence="1">
    <location>
        <begin position="86"/>
        <end position="105"/>
    </location>
</feature>
<dbReference type="AlphaFoldDB" id="A0AAN9VZ68"/>
<comment type="caution">
    <text evidence="3">The sequence shown here is derived from an EMBL/GenBank/DDBJ whole genome shotgun (WGS) entry which is preliminary data.</text>
</comment>
<evidence type="ECO:0008006" key="5">
    <source>
        <dbReference type="Google" id="ProtNLM"/>
    </source>
</evidence>
<proteinExistence type="predicted"/>
<dbReference type="Proteomes" id="UP001378592">
    <property type="component" value="Unassembled WGS sequence"/>
</dbReference>
<reference evidence="3 4" key="1">
    <citation type="submission" date="2024-03" db="EMBL/GenBank/DDBJ databases">
        <title>The genome assembly and annotation of the cricket Gryllus longicercus Weissman &amp; Gray.</title>
        <authorList>
            <person name="Szrajer S."/>
            <person name="Gray D."/>
            <person name="Ylla G."/>
        </authorList>
    </citation>
    <scope>NUCLEOTIDE SEQUENCE [LARGE SCALE GENOMIC DNA]</scope>
    <source>
        <strain evidence="3">DAG 2021-001</strain>
        <tissue evidence="3">Whole body minus gut</tissue>
    </source>
</reference>
<keyword evidence="4" id="KW-1185">Reference proteome</keyword>
<gene>
    <name evidence="3" type="ORF">R5R35_006305</name>
</gene>
<evidence type="ECO:0000256" key="2">
    <source>
        <dbReference type="SAM" id="SignalP"/>
    </source>
</evidence>
<evidence type="ECO:0000256" key="1">
    <source>
        <dbReference type="SAM" id="MobiDB-lite"/>
    </source>
</evidence>
<name>A0AAN9VZ68_9ORTH</name>
<sequence>MGRALRLVHVSVLLLSVLYSHADGLPRERRDADGKSPAPAPVQQTPDPVTRAPCDLLPYEQREGLQYTDTTEKVASGTLKIMAPLKPGNYSYSGSYQPGDPCSYE</sequence>
<feature type="region of interest" description="Disordered" evidence="1">
    <location>
        <begin position="24"/>
        <end position="52"/>
    </location>
</feature>
<protein>
    <recommendedName>
        <fullName evidence="5">Accessory gland protein</fullName>
    </recommendedName>
</protein>
<keyword evidence="2" id="KW-0732">Signal</keyword>
<accession>A0AAN9VZ68</accession>
<feature type="signal peptide" evidence="2">
    <location>
        <begin position="1"/>
        <end position="22"/>
    </location>
</feature>
<feature type="chain" id="PRO_5042950969" description="Accessory gland protein" evidence="2">
    <location>
        <begin position="23"/>
        <end position="105"/>
    </location>
</feature>